<dbReference type="Proteomes" id="UP000438182">
    <property type="component" value="Unassembled WGS sequence"/>
</dbReference>
<protein>
    <submittedName>
        <fullName evidence="3">DNA-processing protein DprA</fullName>
    </submittedName>
</protein>
<dbReference type="PANTHER" id="PTHR43022">
    <property type="entry name" value="PROTEIN SMF"/>
    <property type="match status" value="1"/>
</dbReference>
<comment type="caution">
    <text evidence="3">The sequence shown here is derived from an EMBL/GenBank/DDBJ whole genome shotgun (WGS) entry which is preliminary data.</text>
</comment>
<dbReference type="PANTHER" id="PTHR43022:SF1">
    <property type="entry name" value="PROTEIN SMF"/>
    <property type="match status" value="1"/>
</dbReference>
<proteinExistence type="inferred from homology"/>
<dbReference type="Gene3D" id="3.40.50.450">
    <property type="match status" value="1"/>
</dbReference>
<evidence type="ECO:0000313" key="4">
    <source>
        <dbReference type="Proteomes" id="UP000438182"/>
    </source>
</evidence>
<dbReference type="EMBL" id="WSTA01000045">
    <property type="protein sequence ID" value="MWB99030.1"/>
    <property type="molecule type" value="Genomic_DNA"/>
</dbReference>
<dbReference type="InterPro" id="IPR003488">
    <property type="entry name" value="DprA"/>
</dbReference>
<dbReference type="InterPro" id="IPR057666">
    <property type="entry name" value="DrpA_SLOG"/>
</dbReference>
<dbReference type="SUPFAM" id="SSF102405">
    <property type="entry name" value="MCP/YpsA-like"/>
    <property type="match status" value="1"/>
</dbReference>
<comment type="similarity">
    <text evidence="1">Belongs to the DprA/Smf family.</text>
</comment>
<sequence>MGDEREARMLLATVSEPADIITGVLVDHVGVDETARLITSDGALPDEIDAAEGALWRRRLASRLIPGELDRLHSEMDRHGIGMLVPGETEWPVELRRLGVSAPLALWFRGDPTRLRSPLPSRVSVVGSRAATTYGTLIAGELASDLVGDGRLIISGGAYGIDEAAHRAANATKPGHTIPVLAGGLDRPHPPALQETFERIVDHGGLLVSELPPGSAPSRWRLLQRGRLIAALSAATVVVEAGARSGALNIAGQAHALGRPVGVVPGPLTSPASAGNHSLIREGIGTLVTNAKDVAALIDPPDPFAVAPAFAYDPLRQRPATAPGRTR</sequence>
<evidence type="ECO:0000313" key="3">
    <source>
        <dbReference type="EMBL" id="MWB99030.1"/>
    </source>
</evidence>
<evidence type="ECO:0000259" key="2">
    <source>
        <dbReference type="Pfam" id="PF02481"/>
    </source>
</evidence>
<gene>
    <name evidence="3" type="ORF">GB864_10790</name>
</gene>
<reference evidence="3 4" key="1">
    <citation type="submission" date="2019-12" db="EMBL/GenBank/DDBJ databases">
        <authorList>
            <person name="Kim Y.S."/>
        </authorList>
    </citation>
    <scope>NUCLEOTIDE SEQUENCE [LARGE SCALE GENOMIC DNA]</scope>
    <source>
        <strain evidence="3 4">MMS17-SY077</strain>
    </source>
</reference>
<dbReference type="RefSeq" id="WP_160424899.1">
    <property type="nucleotide sequence ID" value="NZ_WSTA01000045.1"/>
</dbReference>
<dbReference type="Pfam" id="PF02481">
    <property type="entry name" value="DNA_processg_A"/>
    <property type="match status" value="1"/>
</dbReference>
<dbReference type="AlphaFoldDB" id="A0A6I4NXH1"/>
<name>A0A6I4NXH1_9MICO</name>
<keyword evidence="4" id="KW-1185">Reference proteome</keyword>
<organism evidence="3 4">
    <name type="scientific">Agromyces seonyuensis</name>
    <dbReference type="NCBI Taxonomy" id="2662446"/>
    <lineage>
        <taxon>Bacteria</taxon>
        <taxon>Bacillati</taxon>
        <taxon>Actinomycetota</taxon>
        <taxon>Actinomycetes</taxon>
        <taxon>Micrococcales</taxon>
        <taxon>Microbacteriaceae</taxon>
        <taxon>Agromyces</taxon>
    </lineage>
</organism>
<feature type="domain" description="Smf/DprA SLOG" evidence="2">
    <location>
        <begin position="83"/>
        <end position="296"/>
    </location>
</feature>
<accession>A0A6I4NXH1</accession>
<dbReference type="GO" id="GO:0009294">
    <property type="term" value="P:DNA-mediated transformation"/>
    <property type="evidence" value="ECO:0007669"/>
    <property type="project" value="InterPro"/>
</dbReference>
<evidence type="ECO:0000256" key="1">
    <source>
        <dbReference type="ARBA" id="ARBA00006525"/>
    </source>
</evidence>